<keyword evidence="1" id="KW-0157">Chromophore</keyword>
<gene>
    <name evidence="3" type="primary">pyp</name>
    <name evidence="3" type="ORF">Poly30_16490</name>
</gene>
<keyword evidence="4" id="KW-1185">Reference proteome</keyword>
<dbReference type="PIRSF" id="PIRSF000087">
    <property type="entry name" value="PYP"/>
    <property type="match status" value="1"/>
</dbReference>
<dbReference type="Proteomes" id="UP000320390">
    <property type="component" value="Chromosome"/>
</dbReference>
<evidence type="ECO:0000313" key="3">
    <source>
        <dbReference type="EMBL" id="QDV06144.1"/>
    </source>
</evidence>
<dbReference type="AlphaFoldDB" id="A0A518EPX4"/>
<dbReference type="Gene3D" id="3.30.450.20">
    <property type="entry name" value="PAS domain"/>
    <property type="match status" value="1"/>
</dbReference>
<dbReference type="SUPFAM" id="SSF55785">
    <property type="entry name" value="PYP-like sensor domain (PAS domain)"/>
    <property type="match status" value="1"/>
</dbReference>
<evidence type="ECO:0000256" key="2">
    <source>
        <dbReference type="ARBA" id="ARBA00023170"/>
    </source>
</evidence>
<keyword evidence="2" id="KW-0675">Receptor</keyword>
<dbReference type="RefSeq" id="WP_145196088.1">
    <property type="nucleotide sequence ID" value="NZ_CP036434.1"/>
</dbReference>
<protein>
    <submittedName>
        <fullName evidence="3">Photoactive yellow protein</fullName>
    </submittedName>
</protein>
<proteinExistence type="predicted"/>
<evidence type="ECO:0000256" key="1">
    <source>
        <dbReference type="ARBA" id="ARBA00022991"/>
    </source>
</evidence>
<reference evidence="3 4" key="1">
    <citation type="submission" date="2019-02" db="EMBL/GenBank/DDBJ databases">
        <title>Deep-cultivation of Planctomycetes and their phenomic and genomic characterization uncovers novel biology.</title>
        <authorList>
            <person name="Wiegand S."/>
            <person name="Jogler M."/>
            <person name="Boedeker C."/>
            <person name="Pinto D."/>
            <person name="Vollmers J."/>
            <person name="Rivas-Marin E."/>
            <person name="Kohn T."/>
            <person name="Peeters S.H."/>
            <person name="Heuer A."/>
            <person name="Rast P."/>
            <person name="Oberbeckmann S."/>
            <person name="Bunk B."/>
            <person name="Jeske O."/>
            <person name="Meyerdierks A."/>
            <person name="Storesund J.E."/>
            <person name="Kallscheuer N."/>
            <person name="Luecker S."/>
            <person name="Lage O.M."/>
            <person name="Pohl T."/>
            <person name="Merkel B.J."/>
            <person name="Hornburger P."/>
            <person name="Mueller R.-W."/>
            <person name="Bruemmer F."/>
            <person name="Labrenz M."/>
            <person name="Spormann A.M."/>
            <person name="Op den Camp H."/>
            <person name="Overmann J."/>
            <person name="Amann R."/>
            <person name="Jetten M.S.M."/>
            <person name="Mascher T."/>
            <person name="Medema M.H."/>
            <person name="Devos D.P."/>
            <person name="Kaster A.-K."/>
            <person name="Ovreas L."/>
            <person name="Rohde M."/>
            <person name="Galperin M.Y."/>
            <person name="Jogler C."/>
        </authorList>
    </citation>
    <scope>NUCLEOTIDE SEQUENCE [LARGE SCALE GENOMIC DNA]</scope>
    <source>
        <strain evidence="3 4">Poly30</strain>
    </source>
</reference>
<dbReference type="EMBL" id="CP036434">
    <property type="protein sequence ID" value="QDV06144.1"/>
    <property type="molecule type" value="Genomic_DNA"/>
</dbReference>
<sequence length="140" mass="15098">MSATLNTAMASQASKLAGNSFCDPSLAQSIPTMSPAGIDGLDFGVVKVDDEGSIQLYNKYESELGGRTPASVAGKNFFTEVAVCTNNALFRGIFKEGVEAGTLNHLFPYTFTYKMSPTPVKVHLYRDAASKTNWIFVKKS</sequence>
<evidence type="ECO:0000313" key="4">
    <source>
        <dbReference type="Proteomes" id="UP000320390"/>
    </source>
</evidence>
<dbReference type="GO" id="GO:0009881">
    <property type="term" value="F:photoreceptor activity"/>
    <property type="evidence" value="ECO:0007669"/>
    <property type="project" value="InterPro"/>
</dbReference>
<dbReference type="InterPro" id="IPR035965">
    <property type="entry name" value="PAS-like_dom_sf"/>
</dbReference>
<organism evidence="3 4">
    <name type="scientific">Saltatorellus ferox</name>
    <dbReference type="NCBI Taxonomy" id="2528018"/>
    <lineage>
        <taxon>Bacteria</taxon>
        <taxon>Pseudomonadati</taxon>
        <taxon>Planctomycetota</taxon>
        <taxon>Planctomycetia</taxon>
        <taxon>Planctomycetia incertae sedis</taxon>
        <taxon>Saltatorellus</taxon>
    </lineage>
</organism>
<dbReference type="InterPro" id="IPR012130">
    <property type="entry name" value="PYP"/>
</dbReference>
<dbReference type="OrthoDB" id="329226at2"/>
<name>A0A518EPX4_9BACT</name>
<dbReference type="GO" id="GO:0007602">
    <property type="term" value="P:phototransduction"/>
    <property type="evidence" value="ECO:0007669"/>
    <property type="project" value="InterPro"/>
</dbReference>
<accession>A0A518EPX4</accession>